<name>A0A1C4ZRM0_MICVI</name>
<evidence type="ECO:0000313" key="8">
    <source>
        <dbReference type="EMBL" id="SCF35446.1"/>
    </source>
</evidence>
<dbReference type="NCBIfam" id="TIGR02983">
    <property type="entry name" value="SigE-fam_strep"/>
    <property type="match status" value="1"/>
</dbReference>
<dbReference type="GO" id="GO:0016987">
    <property type="term" value="F:sigma factor activity"/>
    <property type="evidence" value="ECO:0007669"/>
    <property type="project" value="UniProtKB-KW"/>
</dbReference>
<dbReference type="OrthoDB" id="3692620at2"/>
<protein>
    <submittedName>
        <fullName evidence="8">RNA polymerase sigma-70 factor, sigma-E family</fullName>
    </submittedName>
</protein>
<dbReference type="GO" id="GO:0003677">
    <property type="term" value="F:DNA binding"/>
    <property type="evidence" value="ECO:0007669"/>
    <property type="project" value="UniProtKB-KW"/>
</dbReference>
<keyword evidence="2" id="KW-0805">Transcription regulation</keyword>
<dbReference type="GO" id="GO:0006352">
    <property type="term" value="P:DNA-templated transcription initiation"/>
    <property type="evidence" value="ECO:0007669"/>
    <property type="project" value="InterPro"/>
</dbReference>
<keyword evidence="5" id="KW-0804">Transcription</keyword>
<evidence type="ECO:0000259" key="6">
    <source>
        <dbReference type="Pfam" id="PF04542"/>
    </source>
</evidence>
<keyword evidence="4" id="KW-0238">DNA-binding</keyword>
<evidence type="ECO:0000256" key="5">
    <source>
        <dbReference type="ARBA" id="ARBA00023163"/>
    </source>
</evidence>
<dbReference type="PANTHER" id="PTHR43133:SF50">
    <property type="entry name" value="ECF RNA POLYMERASE SIGMA FACTOR SIGM"/>
    <property type="match status" value="1"/>
</dbReference>
<dbReference type="InterPro" id="IPR013249">
    <property type="entry name" value="RNA_pol_sigma70_r4_t2"/>
</dbReference>
<evidence type="ECO:0000256" key="3">
    <source>
        <dbReference type="ARBA" id="ARBA00023082"/>
    </source>
</evidence>
<evidence type="ECO:0000313" key="9">
    <source>
        <dbReference type="Proteomes" id="UP000198242"/>
    </source>
</evidence>
<dbReference type="Pfam" id="PF04542">
    <property type="entry name" value="Sigma70_r2"/>
    <property type="match status" value="1"/>
</dbReference>
<sequence length="162" mass="18419">MTFEEFVAARLPALVRHATVLSGDPHVAEDVVQDVLVKAQPRWTRIRTLDVPESYLRKMIINELVSTRRRVTARLRRERVQLSVDVEDRAEQVVQRAVLVQLIRALPPRQRIVIALRYFEDMADGDIAALMGCSLATVRSQASRALARLRNVATVEPSREAR</sequence>
<dbReference type="InterPro" id="IPR036388">
    <property type="entry name" value="WH-like_DNA-bd_sf"/>
</dbReference>
<proteinExistence type="inferred from homology"/>
<evidence type="ECO:0000259" key="7">
    <source>
        <dbReference type="Pfam" id="PF08281"/>
    </source>
</evidence>
<comment type="similarity">
    <text evidence="1">Belongs to the sigma-70 factor family. ECF subfamily.</text>
</comment>
<organism evidence="8 9">
    <name type="scientific">Micromonospora viridifaciens</name>
    <dbReference type="NCBI Taxonomy" id="1881"/>
    <lineage>
        <taxon>Bacteria</taxon>
        <taxon>Bacillati</taxon>
        <taxon>Actinomycetota</taxon>
        <taxon>Actinomycetes</taxon>
        <taxon>Micromonosporales</taxon>
        <taxon>Micromonosporaceae</taxon>
        <taxon>Micromonospora</taxon>
    </lineage>
</organism>
<gene>
    <name evidence="8" type="ORF">GA0074695_5982</name>
</gene>
<dbReference type="CDD" id="cd06171">
    <property type="entry name" value="Sigma70_r4"/>
    <property type="match status" value="1"/>
</dbReference>
<evidence type="ECO:0000256" key="4">
    <source>
        <dbReference type="ARBA" id="ARBA00023125"/>
    </source>
</evidence>
<dbReference type="InterPro" id="IPR039425">
    <property type="entry name" value="RNA_pol_sigma-70-like"/>
</dbReference>
<dbReference type="InterPro" id="IPR013325">
    <property type="entry name" value="RNA_pol_sigma_r2"/>
</dbReference>
<feature type="domain" description="RNA polymerase sigma factor 70 region 4 type 2" evidence="7">
    <location>
        <begin position="99"/>
        <end position="149"/>
    </location>
</feature>
<feature type="domain" description="RNA polymerase sigma-70 region 2" evidence="6">
    <location>
        <begin position="7"/>
        <end position="70"/>
    </location>
</feature>
<dbReference type="InterPro" id="IPR007627">
    <property type="entry name" value="RNA_pol_sigma70_r2"/>
</dbReference>
<evidence type="ECO:0000256" key="2">
    <source>
        <dbReference type="ARBA" id="ARBA00023015"/>
    </source>
</evidence>
<dbReference type="Gene3D" id="1.10.10.10">
    <property type="entry name" value="Winged helix-like DNA-binding domain superfamily/Winged helix DNA-binding domain"/>
    <property type="match status" value="1"/>
</dbReference>
<dbReference type="NCBIfam" id="TIGR02937">
    <property type="entry name" value="sigma70-ECF"/>
    <property type="match status" value="1"/>
</dbReference>
<dbReference type="InterPro" id="IPR014325">
    <property type="entry name" value="RNA_pol_sigma-E_actinobac"/>
</dbReference>
<dbReference type="Proteomes" id="UP000198242">
    <property type="component" value="Chromosome I"/>
</dbReference>
<dbReference type="AlphaFoldDB" id="A0A1C4ZRM0"/>
<dbReference type="SUPFAM" id="SSF88659">
    <property type="entry name" value="Sigma3 and sigma4 domains of RNA polymerase sigma factors"/>
    <property type="match status" value="1"/>
</dbReference>
<dbReference type="InterPro" id="IPR014284">
    <property type="entry name" value="RNA_pol_sigma-70_dom"/>
</dbReference>
<dbReference type="Pfam" id="PF08281">
    <property type="entry name" value="Sigma70_r4_2"/>
    <property type="match status" value="1"/>
</dbReference>
<dbReference type="RefSeq" id="WP_089009211.1">
    <property type="nucleotide sequence ID" value="NZ_LT607411.1"/>
</dbReference>
<keyword evidence="9" id="KW-1185">Reference proteome</keyword>
<accession>A0A1C4ZRM0</accession>
<dbReference type="EMBL" id="LT607411">
    <property type="protein sequence ID" value="SCF35446.1"/>
    <property type="molecule type" value="Genomic_DNA"/>
</dbReference>
<evidence type="ECO:0000256" key="1">
    <source>
        <dbReference type="ARBA" id="ARBA00010641"/>
    </source>
</evidence>
<dbReference type="SUPFAM" id="SSF88946">
    <property type="entry name" value="Sigma2 domain of RNA polymerase sigma factors"/>
    <property type="match status" value="1"/>
</dbReference>
<dbReference type="Gene3D" id="1.10.1740.10">
    <property type="match status" value="1"/>
</dbReference>
<dbReference type="PANTHER" id="PTHR43133">
    <property type="entry name" value="RNA POLYMERASE ECF-TYPE SIGMA FACTO"/>
    <property type="match status" value="1"/>
</dbReference>
<dbReference type="InterPro" id="IPR013324">
    <property type="entry name" value="RNA_pol_sigma_r3/r4-like"/>
</dbReference>
<keyword evidence="3" id="KW-0731">Sigma factor</keyword>
<reference evidence="9" key="1">
    <citation type="submission" date="2016-06" db="EMBL/GenBank/DDBJ databases">
        <authorList>
            <person name="Varghese N."/>
            <person name="Submissions Spin"/>
        </authorList>
    </citation>
    <scope>NUCLEOTIDE SEQUENCE [LARGE SCALE GENOMIC DNA]</scope>
    <source>
        <strain evidence="9">DSM 43909</strain>
    </source>
</reference>